<dbReference type="RefSeq" id="WP_114791732.1">
    <property type="nucleotide sequence ID" value="NZ_CP139960.1"/>
</dbReference>
<accession>A0ABZ0W4P3</accession>
<organism evidence="2 3">
    <name type="scientific">Niabella yanshanensis</name>
    <dbReference type="NCBI Taxonomy" id="577386"/>
    <lineage>
        <taxon>Bacteria</taxon>
        <taxon>Pseudomonadati</taxon>
        <taxon>Bacteroidota</taxon>
        <taxon>Chitinophagia</taxon>
        <taxon>Chitinophagales</taxon>
        <taxon>Chitinophagaceae</taxon>
        <taxon>Niabella</taxon>
    </lineage>
</organism>
<sequence length="65" mass="7254">MKNLIELTELNQTELMDTYGGKTPSKDTSFANDISYYGVYTAMAIWGGFCAFVEGASQGSKYFYK</sequence>
<name>A0ABZ0W4P3_9BACT</name>
<proteinExistence type="predicted"/>
<keyword evidence="1" id="KW-1133">Transmembrane helix</keyword>
<dbReference type="EMBL" id="CP139960">
    <property type="protein sequence ID" value="WQD37482.1"/>
    <property type="molecule type" value="Genomic_DNA"/>
</dbReference>
<keyword evidence="3" id="KW-1185">Reference proteome</keyword>
<protein>
    <recommendedName>
        <fullName evidence="4">Class IIb bacteriocin, lactobin A/cerein 7B family</fullName>
    </recommendedName>
</protein>
<reference evidence="2 3" key="1">
    <citation type="submission" date="2023-12" db="EMBL/GenBank/DDBJ databases">
        <title>Genome sequencing and assembly of bacterial species from a model synthetic community.</title>
        <authorList>
            <person name="Hogle S.L."/>
        </authorList>
    </citation>
    <scope>NUCLEOTIDE SEQUENCE [LARGE SCALE GENOMIC DNA]</scope>
    <source>
        <strain evidence="2 3">HAMBI_3031</strain>
    </source>
</reference>
<keyword evidence="1" id="KW-0472">Membrane</keyword>
<evidence type="ECO:0000256" key="1">
    <source>
        <dbReference type="SAM" id="Phobius"/>
    </source>
</evidence>
<gene>
    <name evidence="2" type="ORF">U0035_17570</name>
</gene>
<dbReference type="Proteomes" id="UP001325680">
    <property type="component" value="Chromosome"/>
</dbReference>
<keyword evidence="1" id="KW-0812">Transmembrane</keyword>
<evidence type="ECO:0000313" key="2">
    <source>
        <dbReference type="EMBL" id="WQD37482.1"/>
    </source>
</evidence>
<feature type="transmembrane region" description="Helical" evidence="1">
    <location>
        <begin position="34"/>
        <end position="53"/>
    </location>
</feature>
<evidence type="ECO:0008006" key="4">
    <source>
        <dbReference type="Google" id="ProtNLM"/>
    </source>
</evidence>
<evidence type="ECO:0000313" key="3">
    <source>
        <dbReference type="Proteomes" id="UP001325680"/>
    </source>
</evidence>